<organism evidence="2 3">
    <name type="scientific">Syntrophus gentianae</name>
    <dbReference type="NCBI Taxonomy" id="43775"/>
    <lineage>
        <taxon>Bacteria</taxon>
        <taxon>Pseudomonadati</taxon>
        <taxon>Thermodesulfobacteriota</taxon>
        <taxon>Syntrophia</taxon>
        <taxon>Syntrophales</taxon>
        <taxon>Syntrophaceae</taxon>
        <taxon>Syntrophus</taxon>
    </lineage>
</organism>
<reference evidence="2 3" key="1">
    <citation type="submission" date="2016-10" db="EMBL/GenBank/DDBJ databases">
        <authorList>
            <person name="de Groot N.N."/>
        </authorList>
    </citation>
    <scope>NUCLEOTIDE SEQUENCE [LARGE SCALE GENOMIC DNA]</scope>
    <source>
        <strain evidence="2 3">DSM 8423</strain>
    </source>
</reference>
<proteinExistence type="predicted"/>
<evidence type="ECO:0000256" key="1">
    <source>
        <dbReference type="SAM" id="Phobius"/>
    </source>
</evidence>
<feature type="transmembrane region" description="Helical" evidence="1">
    <location>
        <begin position="6"/>
        <end position="23"/>
    </location>
</feature>
<keyword evidence="1" id="KW-0812">Transmembrane</keyword>
<dbReference type="EMBL" id="FOBS01000004">
    <property type="protein sequence ID" value="SEM10875.1"/>
    <property type="molecule type" value="Genomic_DNA"/>
</dbReference>
<dbReference type="RefSeq" id="WP_272936583.1">
    <property type="nucleotide sequence ID" value="NZ_FOBS01000004.1"/>
</dbReference>
<keyword evidence="3" id="KW-1185">Reference proteome</keyword>
<accession>A0A1H7VPY3</accession>
<gene>
    <name evidence="2" type="ORF">SAMN04489760_10494</name>
</gene>
<name>A0A1H7VPY3_9BACT</name>
<evidence type="ECO:0000313" key="3">
    <source>
        <dbReference type="Proteomes" id="UP000198744"/>
    </source>
</evidence>
<dbReference type="STRING" id="43775.SAMN04489760_10494"/>
<sequence length="41" mass="4503">MPDPVAGIVGLLLIGYLVTTIPYPEGKREQIYIILPVAEYS</sequence>
<protein>
    <submittedName>
        <fullName evidence="2">Uncharacterized protein</fullName>
    </submittedName>
</protein>
<keyword evidence="1" id="KW-1133">Transmembrane helix</keyword>
<dbReference type="Proteomes" id="UP000198744">
    <property type="component" value="Unassembled WGS sequence"/>
</dbReference>
<keyword evidence="1" id="KW-0472">Membrane</keyword>
<dbReference type="AlphaFoldDB" id="A0A1H7VPY3"/>
<evidence type="ECO:0000313" key="2">
    <source>
        <dbReference type="EMBL" id="SEM10875.1"/>
    </source>
</evidence>